<comment type="function">
    <text evidence="1">The B regulatory subunit might modulate substrate selectivity and catalytic activity, and also might direct the localization of the catalytic enzyme to a particular subcellular compartment.</text>
</comment>
<protein>
    <recommendedName>
        <fullName evidence="1">Serine/threonine protein phosphatase 2A regulatory subunit</fullName>
    </recommendedName>
</protein>
<keyword evidence="4" id="KW-1185">Reference proteome</keyword>
<dbReference type="InterPro" id="IPR011989">
    <property type="entry name" value="ARM-like"/>
</dbReference>
<evidence type="ECO:0000256" key="1">
    <source>
        <dbReference type="PIRNR" id="PIRNR028043"/>
    </source>
</evidence>
<comment type="caution">
    <text evidence="3">The sequence shown here is derived from an EMBL/GenBank/DDBJ whole genome shotgun (WGS) entry which is preliminary data.</text>
</comment>
<dbReference type="Pfam" id="PF01603">
    <property type="entry name" value="B56"/>
    <property type="match status" value="2"/>
</dbReference>
<name>A0ABR0WB95_REHGL</name>
<evidence type="ECO:0000313" key="4">
    <source>
        <dbReference type="Proteomes" id="UP001318860"/>
    </source>
</evidence>
<feature type="region of interest" description="Disordered" evidence="2">
    <location>
        <begin position="1"/>
        <end position="47"/>
    </location>
</feature>
<dbReference type="PANTHER" id="PTHR10257:SF117">
    <property type="entry name" value="SERINE_THREONINE PROTEIN PHOSPHATASE 2A REGULATORY SUBUNIT"/>
    <property type="match status" value="1"/>
</dbReference>
<dbReference type="InterPro" id="IPR002554">
    <property type="entry name" value="PP2A_B56"/>
</dbReference>
<evidence type="ECO:0000256" key="2">
    <source>
        <dbReference type="SAM" id="MobiDB-lite"/>
    </source>
</evidence>
<accession>A0ABR0WB95</accession>
<dbReference type="InterPro" id="IPR016024">
    <property type="entry name" value="ARM-type_fold"/>
</dbReference>
<reference evidence="3 4" key="1">
    <citation type="journal article" date="2021" name="Comput. Struct. Biotechnol. J.">
        <title>De novo genome assembly of the potent medicinal plant Rehmannia glutinosa using nanopore technology.</title>
        <authorList>
            <person name="Ma L."/>
            <person name="Dong C."/>
            <person name="Song C."/>
            <person name="Wang X."/>
            <person name="Zheng X."/>
            <person name="Niu Y."/>
            <person name="Chen S."/>
            <person name="Feng W."/>
        </authorList>
    </citation>
    <scope>NUCLEOTIDE SEQUENCE [LARGE SCALE GENOMIC DNA]</scope>
    <source>
        <strain evidence="3">DH-2019</strain>
    </source>
</reference>
<sequence>MKRGQKKPSKSEAIEPPMPTSSASNVTVNHASRLSATSPQPQTLATVPQNPGVVEVLPMLKDVPISERHGVFIRKVQVCCVFFDFTDTMKSAREKEIKRQTLTELVDLVQSGSCKMNEIMQEELVKMISLNIFRCLPPASHENTGSEGGDPEEDEMYMDPTWPHLQLDLREREYVKTILHRIYGKFMVHRPFIRNAINNIFYRFIFETERYSGVGELLEILGSIINGFALPMKEEHKLFLVRALIPLHKPKCIASYHQQLAYCITQFVEKDYRLADTVIRGVLKYWPVTNCGKEVLFLGELEEILEVTQSAEFQRCMVPLFRQIGRSLNSPHFQVAERALFWWNNEHIVGLIAENRHVILPIIFDALEKNIRGHWNQAINGLSSNVRRMFLEMDTELFEECQRQYEEREARAGELEEQRVSNWKRLEEVAAQVTYGDNMVLV</sequence>
<evidence type="ECO:0000313" key="3">
    <source>
        <dbReference type="EMBL" id="KAK6144733.1"/>
    </source>
</evidence>
<dbReference type="EMBL" id="JABTTQ020000012">
    <property type="protein sequence ID" value="KAK6144733.1"/>
    <property type="molecule type" value="Genomic_DNA"/>
</dbReference>
<comment type="similarity">
    <text evidence="1">Belongs to the phosphatase 2A regulatory subunit.</text>
</comment>
<organism evidence="3 4">
    <name type="scientific">Rehmannia glutinosa</name>
    <name type="common">Chinese foxglove</name>
    <dbReference type="NCBI Taxonomy" id="99300"/>
    <lineage>
        <taxon>Eukaryota</taxon>
        <taxon>Viridiplantae</taxon>
        <taxon>Streptophyta</taxon>
        <taxon>Embryophyta</taxon>
        <taxon>Tracheophyta</taxon>
        <taxon>Spermatophyta</taxon>
        <taxon>Magnoliopsida</taxon>
        <taxon>eudicotyledons</taxon>
        <taxon>Gunneridae</taxon>
        <taxon>Pentapetalae</taxon>
        <taxon>asterids</taxon>
        <taxon>lamiids</taxon>
        <taxon>Lamiales</taxon>
        <taxon>Orobanchaceae</taxon>
        <taxon>Rehmannieae</taxon>
        <taxon>Rehmannia</taxon>
    </lineage>
</organism>
<dbReference type="SUPFAM" id="SSF48371">
    <property type="entry name" value="ARM repeat"/>
    <property type="match status" value="1"/>
</dbReference>
<dbReference type="PANTHER" id="PTHR10257">
    <property type="entry name" value="SERINE/THREONINE PROTEIN PHOSPHATASE 2A PP2A REGULATORY SUBUNIT B"/>
    <property type="match status" value="1"/>
</dbReference>
<dbReference type="PIRSF" id="PIRSF028043">
    <property type="entry name" value="PP2A_B56"/>
    <property type="match status" value="1"/>
</dbReference>
<feature type="compositionally biased region" description="Polar residues" evidence="2">
    <location>
        <begin position="20"/>
        <end position="47"/>
    </location>
</feature>
<gene>
    <name evidence="3" type="ORF">DH2020_021553</name>
</gene>
<proteinExistence type="inferred from homology"/>
<dbReference type="Proteomes" id="UP001318860">
    <property type="component" value="Unassembled WGS sequence"/>
</dbReference>
<dbReference type="Gene3D" id="1.25.10.10">
    <property type="entry name" value="Leucine-rich Repeat Variant"/>
    <property type="match status" value="2"/>
</dbReference>